<organism evidence="1">
    <name type="scientific">Eutreptiella gymnastica</name>
    <dbReference type="NCBI Taxonomy" id="73025"/>
    <lineage>
        <taxon>Eukaryota</taxon>
        <taxon>Discoba</taxon>
        <taxon>Euglenozoa</taxon>
        <taxon>Euglenida</taxon>
        <taxon>Spirocuta</taxon>
        <taxon>Euglenophyceae</taxon>
        <taxon>Eutreptiales</taxon>
        <taxon>Eutreptiaceae</taxon>
        <taxon>Eutreptiella</taxon>
    </lineage>
</organism>
<protein>
    <submittedName>
        <fullName evidence="1">Uncharacterized protein</fullName>
    </submittedName>
</protein>
<name>A0A7S4D2B7_9EUGL</name>
<dbReference type="AlphaFoldDB" id="A0A7S4D2B7"/>
<reference evidence="1" key="1">
    <citation type="submission" date="2021-01" db="EMBL/GenBank/DDBJ databases">
        <authorList>
            <person name="Corre E."/>
            <person name="Pelletier E."/>
            <person name="Niang G."/>
            <person name="Scheremetjew M."/>
            <person name="Finn R."/>
            <person name="Kale V."/>
            <person name="Holt S."/>
            <person name="Cochrane G."/>
            <person name="Meng A."/>
            <person name="Brown T."/>
            <person name="Cohen L."/>
        </authorList>
    </citation>
    <scope>NUCLEOTIDE SEQUENCE</scope>
    <source>
        <strain evidence="1">CCMP1594</strain>
    </source>
</reference>
<sequence length="106" mass="11942">MVSTHGLTHMVCLWLGRKGYGHMYLTIFGPPVLCRHALEEAGVFAICWVAVRCTATWDTMRRTKARSAVGNWRIVFSTPQTPLADALCTTAQCIARDWPRLIKHIT</sequence>
<proteinExistence type="predicted"/>
<evidence type="ECO:0000313" key="1">
    <source>
        <dbReference type="EMBL" id="CAE0813875.1"/>
    </source>
</evidence>
<gene>
    <name evidence="1" type="ORF">EGYM00163_LOCUS25026</name>
</gene>
<accession>A0A7S4D2B7</accession>
<dbReference type="EMBL" id="HBJA01071196">
    <property type="protein sequence ID" value="CAE0813875.1"/>
    <property type="molecule type" value="Transcribed_RNA"/>
</dbReference>